<evidence type="ECO:0000313" key="1">
    <source>
        <dbReference type="EMBL" id="KAK2577945.1"/>
    </source>
</evidence>
<name>A0AAD9REG0_9HYME</name>
<keyword evidence="2" id="KW-1185">Reference proteome</keyword>
<reference evidence="1" key="1">
    <citation type="submission" date="2021-08" db="EMBL/GenBank/DDBJ databases">
        <authorList>
            <person name="Misof B."/>
            <person name="Oliver O."/>
            <person name="Podsiadlowski L."/>
            <person name="Donath A."/>
            <person name="Peters R."/>
            <person name="Mayer C."/>
            <person name="Rust J."/>
            <person name="Gunkel S."/>
            <person name="Lesny P."/>
            <person name="Martin S."/>
            <person name="Oeyen J.P."/>
            <person name="Petersen M."/>
            <person name="Panagiotis P."/>
            <person name="Wilbrandt J."/>
            <person name="Tanja T."/>
        </authorList>
    </citation>
    <scope>NUCLEOTIDE SEQUENCE</scope>
    <source>
        <strain evidence="1">GBR_01_08_01A</strain>
        <tissue evidence="1">Thorax + abdomen</tissue>
    </source>
</reference>
<evidence type="ECO:0000313" key="2">
    <source>
        <dbReference type="Proteomes" id="UP001258017"/>
    </source>
</evidence>
<gene>
    <name evidence="1" type="ORF">KPH14_012255</name>
</gene>
<accession>A0AAD9REG0</accession>
<dbReference type="EMBL" id="JAIFRP010000767">
    <property type="protein sequence ID" value="KAK2577945.1"/>
    <property type="molecule type" value="Genomic_DNA"/>
</dbReference>
<dbReference type="Proteomes" id="UP001258017">
    <property type="component" value="Unassembled WGS sequence"/>
</dbReference>
<comment type="caution">
    <text evidence="1">The sequence shown here is derived from an EMBL/GenBank/DDBJ whole genome shotgun (WGS) entry which is preliminary data.</text>
</comment>
<sequence>MIVRASLILTIFQCNFGNDIATGGLIWSKYQQNFVQLYTIPRFAALMSEAQARYRSFEFYNMHKESVRASYNEVSHVASFYDNDTKATGVSGELWILLADYLNFTPNYVSLD</sequence>
<dbReference type="AlphaFoldDB" id="A0AAD9REG0"/>
<proteinExistence type="predicted"/>
<reference evidence="1" key="2">
    <citation type="journal article" date="2023" name="Commun. Biol.">
        <title>Intrasexual cuticular hydrocarbon dimorphism in a wasp sheds light on hydrocarbon biosynthesis genes in Hymenoptera.</title>
        <authorList>
            <person name="Moris V.C."/>
            <person name="Podsiadlowski L."/>
            <person name="Martin S."/>
            <person name="Oeyen J.P."/>
            <person name="Donath A."/>
            <person name="Petersen M."/>
            <person name="Wilbrandt J."/>
            <person name="Misof B."/>
            <person name="Liedtke D."/>
            <person name="Thamm M."/>
            <person name="Scheiner R."/>
            <person name="Schmitt T."/>
            <person name="Niehuis O."/>
        </authorList>
    </citation>
    <scope>NUCLEOTIDE SEQUENCE</scope>
    <source>
        <strain evidence="1">GBR_01_08_01A</strain>
    </source>
</reference>
<organism evidence="1 2">
    <name type="scientific">Odynerus spinipes</name>
    <dbReference type="NCBI Taxonomy" id="1348599"/>
    <lineage>
        <taxon>Eukaryota</taxon>
        <taxon>Metazoa</taxon>
        <taxon>Ecdysozoa</taxon>
        <taxon>Arthropoda</taxon>
        <taxon>Hexapoda</taxon>
        <taxon>Insecta</taxon>
        <taxon>Pterygota</taxon>
        <taxon>Neoptera</taxon>
        <taxon>Endopterygota</taxon>
        <taxon>Hymenoptera</taxon>
        <taxon>Apocrita</taxon>
        <taxon>Aculeata</taxon>
        <taxon>Vespoidea</taxon>
        <taxon>Vespidae</taxon>
        <taxon>Eumeninae</taxon>
        <taxon>Odynerus</taxon>
    </lineage>
</organism>
<protein>
    <submittedName>
        <fullName evidence="1">Uncharacterized protein</fullName>
    </submittedName>
</protein>